<evidence type="ECO:0000313" key="2">
    <source>
        <dbReference type="Proteomes" id="UP000051442"/>
    </source>
</evidence>
<reference evidence="1 2" key="1">
    <citation type="journal article" date="2015" name="Genome Announc.">
        <title>Expanding the biotechnology potential of lactobacilli through comparative genomics of 213 strains and associated genera.</title>
        <authorList>
            <person name="Sun Z."/>
            <person name="Harris H.M."/>
            <person name="McCann A."/>
            <person name="Guo C."/>
            <person name="Argimon S."/>
            <person name="Zhang W."/>
            <person name="Yang X."/>
            <person name="Jeffery I.B."/>
            <person name="Cooney J.C."/>
            <person name="Kagawa T.F."/>
            <person name="Liu W."/>
            <person name="Song Y."/>
            <person name="Salvetti E."/>
            <person name="Wrobel A."/>
            <person name="Rasinkangas P."/>
            <person name="Parkhill J."/>
            <person name="Rea M.C."/>
            <person name="O'Sullivan O."/>
            <person name="Ritari J."/>
            <person name="Douillard F.P."/>
            <person name="Paul Ross R."/>
            <person name="Yang R."/>
            <person name="Briner A.E."/>
            <person name="Felis G.E."/>
            <person name="de Vos W.M."/>
            <person name="Barrangou R."/>
            <person name="Klaenhammer T.R."/>
            <person name="Caufield P.W."/>
            <person name="Cui Y."/>
            <person name="Zhang H."/>
            <person name="O'Toole P.W."/>
        </authorList>
    </citation>
    <scope>NUCLEOTIDE SEQUENCE [LARGE SCALE GENOMIC DNA]</scope>
    <source>
        <strain evidence="1 2">DSM 23365</strain>
    </source>
</reference>
<organism evidence="1 2">
    <name type="scientific">Secundilactobacillus similis DSM 23365 = JCM 2765</name>
    <dbReference type="NCBI Taxonomy" id="1423804"/>
    <lineage>
        <taxon>Bacteria</taxon>
        <taxon>Bacillati</taxon>
        <taxon>Bacillota</taxon>
        <taxon>Bacilli</taxon>
        <taxon>Lactobacillales</taxon>
        <taxon>Lactobacillaceae</taxon>
        <taxon>Secundilactobacillus</taxon>
    </lineage>
</organism>
<dbReference type="Proteomes" id="UP000051442">
    <property type="component" value="Unassembled WGS sequence"/>
</dbReference>
<dbReference type="AlphaFoldDB" id="A0A0R2EXV1"/>
<name>A0A0R2EXV1_9LACO</name>
<protein>
    <submittedName>
        <fullName evidence="1">Uncharacterized protein</fullName>
    </submittedName>
</protein>
<gene>
    <name evidence="1" type="ORF">FD14_GL001266</name>
</gene>
<dbReference type="RefSeq" id="WP_054737326.1">
    <property type="nucleotide sequence ID" value="NZ_AYZM01000125.1"/>
</dbReference>
<comment type="caution">
    <text evidence="1">The sequence shown here is derived from an EMBL/GenBank/DDBJ whole genome shotgun (WGS) entry which is preliminary data.</text>
</comment>
<proteinExistence type="predicted"/>
<accession>A0A0R2EXV1</accession>
<keyword evidence="2" id="KW-1185">Reference proteome</keyword>
<evidence type="ECO:0000313" key="1">
    <source>
        <dbReference type="EMBL" id="KRN21145.1"/>
    </source>
</evidence>
<dbReference type="EMBL" id="AYZM01000125">
    <property type="protein sequence ID" value="KRN21145.1"/>
    <property type="molecule type" value="Genomic_DNA"/>
</dbReference>
<dbReference type="PATRIC" id="fig|1423804.4.peg.1361"/>
<sequence length="198" mass="22544">MDEHEELFVYGISEVTDYLMTHHLDYQQMSVADLYQLAHRTLLSAGELLEEFEGQRSQLKLLAGFDPRVLGNFVYQTGVKLANGDFPILDEGDRQYANMIASFLGATTLDQFDLNIDGEKQFNFFEMLSFARVDYLRLLNGDDADRFTVFVNDQDPEPMQIEIQRDGVQVVMPDGIANGPELVDYMKMAVLFGYEGVD</sequence>